<reference evidence="2" key="1">
    <citation type="submission" date="2023-10" db="EMBL/GenBank/DDBJ databases">
        <authorList>
            <person name="Hackl T."/>
        </authorList>
    </citation>
    <scope>NUCLEOTIDE SEQUENCE</scope>
</reference>
<keyword evidence="3" id="KW-1185">Reference proteome</keyword>
<dbReference type="InterPro" id="IPR056924">
    <property type="entry name" value="SH3_Tf2-1"/>
</dbReference>
<accession>A0AAI8YKP2</accession>
<evidence type="ECO:0000313" key="3">
    <source>
        <dbReference type="Proteomes" id="UP001295740"/>
    </source>
</evidence>
<dbReference type="EMBL" id="CAUWAG010000010">
    <property type="protein sequence ID" value="CAJ2508148.1"/>
    <property type="molecule type" value="Genomic_DNA"/>
</dbReference>
<name>A0AAI8YKP2_9PEZI</name>
<dbReference type="Pfam" id="PF24626">
    <property type="entry name" value="SH3_Tf2-1"/>
    <property type="match status" value="1"/>
</dbReference>
<organism evidence="2 3">
    <name type="scientific">Anthostomella pinea</name>
    <dbReference type="NCBI Taxonomy" id="933095"/>
    <lineage>
        <taxon>Eukaryota</taxon>
        <taxon>Fungi</taxon>
        <taxon>Dikarya</taxon>
        <taxon>Ascomycota</taxon>
        <taxon>Pezizomycotina</taxon>
        <taxon>Sordariomycetes</taxon>
        <taxon>Xylariomycetidae</taxon>
        <taxon>Xylariales</taxon>
        <taxon>Xylariaceae</taxon>
        <taxon>Anthostomella</taxon>
    </lineage>
</organism>
<evidence type="ECO:0000313" key="2">
    <source>
        <dbReference type="EMBL" id="CAJ2508148.1"/>
    </source>
</evidence>
<dbReference type="Gene3D" id="2.40.50.40">
    <property type="match status" value="1"/>
</dbReference>
<gene>
    <name evidence="2" type="ORF">KHLLAP_LOCUS8616</name>
</gene>
<dbReference type="AlphaFoldDB" id="A0AAI8YKP2"/>
<comment type="caution">
    <text evidence="2">The sequence shown here is derived from an EMBL/GenBank/DDBJ whole genome shotgun (WGS) entry which is preliminary data.</text>
</comment>
<sequence>MGFSPNGISDILASKDAKQNPTMPMARVEARDEICVAAMSMKYYYDRKHLPRFYNAGDRVLLRLHKGYVIPKAASVGRKLGQRYAGPFKITERIGRSAYRLEIPQAWRIHDVISVDHLEPVAFDVFGRYLPYAGPIRVKDHQRAIVDCRISQTRTGEFRRWLVSYEGLGPEYDEWLTANQLGDQAEALINSFQSKSQKS</sequence>
<proteinExistence type="predicted"/>
<feature type="domain" description="Tf2-1-like SH3-like" evidence="1">
    <location>
        <begin position="57"/>
        <end position="121"/>
    </location>
</feature>
<protein>
    <submittedName>
        <fullName evidence="2">Uu.00g093340.m01.CDS01</fullName>
    </submittedName>
</protein>
<dbReference type="Proteomes" id="UP001295740">
    <property type="component" value="Unassembled WGS sequence"/>
</dbReference>
<evidence type="ECO:0000259" key="1">
    <source>
        <dbReference type="Pfam" id="PF24626"/>
    </source>
</evidence>